<evidence type="ECO:0000313" key="3">
    <source>
        <dbReference type="EMBL" id="MER2491574.1"/>
    </source>
</evidence>
<accession>A0ABV1RF72</accession>
<dbReference type="RefSeq" id="WP_143870937.1">
    <property type="nucleotide sequence ID" value="NZ_CP041660.1"/>
</dbReference>
<name>A0ABV1RF72_9ALTE</name>
<sequence>MDKLKRYTFCFLLFLLFSGHTVANERGLLEKIISSASIKHIRMSPDGQHAAFTTSHEDEDYIAVFSLSNFETSIVHNLPKGQRIQYARLAWIDNKHLYLQYAKSDSYKAKHKKYLYEISDDLSIKEHGLHVPGYLVDPLARQSGQLIYAHYQYERLKYRLKLFRATPQDLIRNNFSQAYEYQAELKDVLRYSTDEQHNLRFAQSNDRKSVEHQFWFLDEDEHWQKLYKTDVTRNTFKPIAIIDANTALVLSNVVSDKVALWRFDIAAQRFVESLYQHPEYDLVGVSLTKTDQQLRSVSYYQDGLLKVDYFDESVKQRLQLVTQLLNDGSSYIVSADQNEDNMVLFHSDSNFSGAFYLLPDNSDLPQLLAHRYAQHGALNFNKSELREFKNADGQTTESYYLPAKTGVLEQSVLLVVPHGGPIGVRDSRSFNAQLQYLSQLGFASLQVNFRGSIGYGKRFMDAGRGQFGEMIEQDVMAALHNLLKTESFDKICSLGSSYGGYSASMLAILHPDVFDCVVARFGVYDLHLLYSDVNYKQGELYQKRVHQVVGDPNIQKSPVYLADKLNVPVLLTAGAKDKIARPEHTWRFQQMLTQHKKQVEMKIFDKAGHGHQKKEGLRAELALITDFLMRQLTLNKVH</sequence>
<dbReference type="InterPro" id="IPR001375">
    <property type="entry name" value="Peptidase_S9_cat"/>
</dbReference>
<dbReference type="PANTHER" id="PTHR42776:SF27">
    <property type="entry name" value="DIPEPTIDYL PEPTIDASE FAMILY MEMBER 6"/>
    <property type="match status" value="1"/>
</dbReference>
<organism evidence="3 4">
    <name type="scientific">Catenovulum sediminis</name>
    <dbReference type="NCBI Taxonomy" id="1740262"/>
    <lineage>
        <taxon>Bacteria</taxon>
        <taxon>Pseudomonadati</taxon>
        <taxon>Pseudomonadota</taxon>
        <taxon>Gammaproteobacteria</taxon>
        <taxon>Alteromonadales</taxon>
        <taxon>Alteromonadaceae</taxon>
        <taxon>Catenovulum</taxon>
    </lineage>
</organism>
<dbReference type="EMBL" id="JBELOE010000136">
    <property type="protein sequence ID" value="MER2491574.1"/>
    <property type="molecule type" value="Genomic_DNA"/>
</dbReference>
<protein>
    <submittedName>
        <fullName evidence="3">Prolyl oligopeptidase family serine peptidase</fullName>
    </submittedName>
</protein>
<dbReference type="InterPro" id="IPR029058">
    <property type="entry name" value="AB_hydrolase_fold"/>
</dbReference>
<dbReference type="SUPFAM" id="SSF53474">
    <property type="entry name" value="alpha/beta-Hydrolases"/>
    <property type="match status" value="1"/>
</dbReference>
<proteinExistence type="predicted"/>
<evidence type="ECO:0000259" key="2">
    <source>
        <dbReference type="Pfam" id="PF00326"/>
    </source>
</evidence>
<comment type="caution">
    <text evidence="3">The sequence shown here is derived from an EMBL/GenBank/DDBJ whole genome shotgun (WGS) entry which is preliminary data.</text>
</comment>
<keyword evidence="4" id="KW-1185">Reference proteome</keyword>
<reference evidence="3 4" key="1">
    <citation type="submission" date="2024-06" db="EMBL/GenBank/DDBJ databases">
        <authorList>
            <person name="Chen R.Y."/>
        </authorList>
    </citation>
    <scope>NUCLEOTIDE SEQUENCE [LARGE SCALE GENOMIC DNA]</scope>
    <source>
        <strain evidence="3 4">D2</strain>
    </source>
</reference>
<evidence type="ECO:0000256" key="1">
    <source>
        <dbReference type="ARBA" id="ARBA00022801"/>
    </source>
</evidence>
<dbReference type="Pfam" id="PF00326">
    <property type="entry name" value="Peptidase_S9"/>
    <property type="match status" value="1"/>
</dbReference>
<keyword evidence="1" id="KW-0378">Hydrolase</keyword>
<dbReference type="PANTHER" id="PTHR42776">
    <property type="entry name" value="SERINE PEPTIDASE S9 FAMILY MEMBER"/>
    <property type="match status" value="1"/>
</dbReference>
<evidence type="ECO:0000313" key="4">
    <source>
        <dbReference type="Proteomes" id="UP001467690"/>
    </source>
</evidence>
<feature type="domain" description="Peptidase S9 prolyl oligopeptidase catalytic" evidence="2">
    <location>
        <begin position="429"/>
        <end position="632"/>
    </location>
</feature>
<dbReference type="SUPFAM" id="SSF82171">
    <property type="entry name" value="DPP6 N-terminal domain-like"/>
    <property type="match status" value="1"/>
</dbReference>
<gene>
    <name evidence="3" type="ORF">ABS311_06735</name>
</gene>
<dbReference type="Gene3D" id="3.40.50.1820">
    <property type="entry name" value="alpha/beta hydrolase"/>
    <property type="match status" value="1"/>
</dbReference>
<dbReference type="Proteomes" id="UP001467690">
    <property type="component" value="Unassembled WGS sequence"/>
</dbReference>